<evidence type="ECO:0000313" key="2">
    <source>
        <dbReference type="EMBL" id="ACS81757.1"/>
    </source>
</evidence>
<sequence length="361" mass="39563">MLNRTVVHHTILKKSGGAAKVALLLHQGLLDGGNRSVHSFETSEKTDEQLIPPELAAQAIPENSIVHLHTSKDPTRFLKALPDSCKTVITLHDTQMITGGCASPIDCPEFENKCRTCPRNFPNSEQVRKERIEAIIDSKAVLVSPSGWLGRLARKADPTLKPKIIPNGIPWPEAPANKNQIRQELGIHPASKVMLFVAHGGVQAAYKSGPQWKNYWATIKAAVPEALCFAIGGNENSRDGDFISVPYVDSLTLSKFLAAADVLAYPTLGDNHPLIILEAMAQALAPVSYAVGGVLEQISDGEDGILIPPYEKQAFAEKVIMLLNNSRLAKEMGNRGFQKGKKRYSHKRMLSDYTKVYDKLM</sequence>
<name>C6BU48_MARSD</name>
<evidence type="ECO:0000313" key="3">
    <source>
        <dbReference type="Proteomes" id="UP000002601"/>
    </source>
</evidence>
<dbReference type="KEGG" id="dsa:Desal_3712"/>
<dbReference type="HOGENOM" id="CLU_009583_28_3_7"/>
<proteinExistence type="predicted"/>
<dbReference type="CAZy" id="GT4">
    <property type="family name" value="Glycosyltransferase Family 4"/>
</dbReference>
<dbReference type="AlphaFoldDB" id="C6BU48"/>
<dbReference type="InterPro" id="IPR001296">
    <property type="entry name" value="Glyco_trans_1"/>
</dbReference>
<accession>C6BU48</accession>
<dbReference type="PANTHER" id="PTHR12526:SF630">
    <property type="entry name" value="GLYCOSYLTRANSFERASE"/>
    <property type="match status" value="1"/>
</dbReference>
<dbReference type="eggNOG" id="COG0438">
    <property type="taxonomic scope" value="Bacteria"/>
</dbReference>
<dbReference type="Proteomes" id="UP000002601">
    <property type="component" value="Chromosome"/>
</dbReference>
<dbReference type="OrthoDB" id="9790710at2"/>
<dbReference type="RefSeq" id="WP_015853573.1">
    <property type="nucleotide sequence ID" value="NC_012881.1"/>
</dbReference>
<dbReference type="GO" id="GO:0016757">
    <property type="term" value="F:glycosyltransferase activity"/>
    <property type="evidence" value="ECO:0007669"/>
    <property type="project" value="InterPro"/>
</dbReference>
<dbReference type="SUPFAM" id="SSF53756">
    <property type="entry name" value="UDP-Glycosyltransferase/glycogen phosphorylase"/>
    <property type="match status" value="1"/>
</dbReference>
<reference evidence="2 3" key="1">
    <citation type="submission" date="2009-06" db="EMBL/GenBank/DDBJ databases">
        <title>Complete sequence of Desulfovibrio salexigens DSM 2638.</title>
        <authorList>
            <consortium name="US DOE Joint Genome Institute"/>
            <person name="Lucas S."/>
            <person name="Copeland A."/>
            <person name="Lapidus A."/>
            <person name="Glavina del Rio T."/>
            <person name="Tice H."/>
            <person name="Bruce D."/>
            <person name="Goodwin L."/>
            <person name="Pitluck S."/>
            <person name="Munk A.C."/>
            <person name="Brettin T."/>
            <person name="Detter J.C."/>
            <person name="Han C."/>
            <person name="Tapia R."/>
            <person name="Larimer F."/>
            <person name="Land M."/>
            <person name="Hauser L."/>
            <person name="Kyrpides N."/>
            <person name="Anderson I."/>
            <person name="Wall J.D."/>
            <person name="Arkin A.P."/>
            <person name="Dehal P."/>
            <person name="Chivian D."/>
            <person name="Giles B."/>
            <person name="Hazen T.C."/>
        </authorList>
    </citation>
    <scope>NUCLEOTIDE SEQUENCE [LARGE SCALE GENOMIC DNA]</scope>
    <source>
        <strain evidence="3">ATCC 14822 / DSM 2638 / NCIMB 8403 / VKM B-1763</strain>
    </source>
</reference>
<dbReference type="PANTHER" id="PTHR12526">
    <property type="entry name" value="GLYCOSYLTRANSFERASE"/>
    <property type="match status" value="1"/>
</dbReference>
<feature type="domain" description="Glycosyl transferase family 1" evidence="1">
    <location>
        <begin position="247"/>
        <end position="337"/>
    </location>
</feature>
<dbReference type="EMBL" id="CP001649">
    <property type="protein sequence ID" value="ACS81757.1"/>
    <property type="molecule type" value="Genomic_DNA"/>
</dbReference>
<keyword evidence="2" id="KW-0808">Transferase</keyword>
<dbReference type="Pfam" id="PF00534">
    <property type="entry name" value="Glycos_transf_1"/>
    <property type="match status" value="1"/>
</dbReference>
<dbReference type="Gene3D" id="3.40.50.2000">
    <property type="entry name" value="Glycogen Phosphorylase B"/>
    <property type="match status" value="2"/>
</dbReference>
<evidence type="ECO:0000259" key="1">
    <source>
        <dbReference type="Pfam" id="PF00534"/>
    </source>
</evidence>
<keyword evidence="3" id="KW-1185">Reference proteome</keyword>
<dbReference type="STRING" id="526222.Desal_3712"/>
<protein>
    <submittedName>
        <fullName evidence="2">Glycosyl transferase group 1</fullName>
    </submittedName>
</protein>
<organism evidence="2 3">
    <name type="scientific">Maridesulfovibrio salexigens (strain ATCC 14822 / DSM 2638 / NCIMB 8403 / VKM B-1763)</name>
    <name type="common">Desulfovibrio salexigens</name>
    <dbReference type="NCBI Taxonomy" id="526222"/>
    <lineage>
        <taxon>Bacteria</taxon>
        <taxon>Pseudomonadati</taxon>
        <taxon>Thermodesulfobacteriota</taxon>
        <taxon>Desulfovibrionia</taxon>
        <taxon>Desulfovibrionales</taxon>
        <taxon>Desulfovibrionaceae</taxon>
        <taxon>Maridesulfovibrio</taxon>
    </lineage>
</organism>
<gene>
    <name evidence="2" type="ordered locus">Desal_3712</name>
</gene>